<dbReference type="AlphaFoldDB" id="A0A5M3X0J9"/>
<name>A0A5M3X0J9_9ACTN</name>
<evidence type="ECO:0000313" key="2">
    <source>
        <dbReference type="EMBL" id="GES14654.1"/>
    </source>
</evidence>
<comment type="caution">
    <text evidence="2">The sequence shown here is derived from an EMBL/GenBank/DDBJ whole genome shotgun (WGS) entry which is preliminary data.</text>
</comment>
<reference evidence="2 3" key="1">
    <citation type="submission" date="2019-10" db="EMBL/GenBank/DDBJ databases">
        <title>Whole genome shotgun sequence of Acrocarpospora macrocephala NBRC 16266.</title>
        <authorList>
            <person name="Ichikawa N."/>
            <person name="Kimura A."/>
            <person name="Kitahashi Y."/>
            <person name="Komaki H."/>
            <person name="Oguchi A."/>
        </authorList>
    </citation>
    <scope>NUCLEOTIDE SEQUENCE [LARGE SCALE GENOMIC DNA]</scope>
    <source>
        <strain evidence="2 3">NBRC 16266</strain>
    </source>
</reference>
<sequence length="179" mass="18001">MSTMRNARIVCLSLALTGALTVGALEAVVAPALADTDTGNTTANIEVSSSITLTDLTASFTLTGSPGQTPTTGGTPVTMEVTTNNFAGYNVTVAPAAANLAGAIVGNTDVIPSNLLQVDGPAQAGTFAPLTFGTPLVVASKASASAEGGDAISNAYRMTIPFVRPDTYTVTLNYVTNTL</sequence>
<keyword evidence="3" id="KW-1185">Reference proteome</keyword>
<evidence type="ECO:0008006" key="4">
    <source>
        <dbReference type="Google" id="ProtNLM"/>
    </source>
</evidence>
<evidence type="ECO:0000256" key="1">
    <source>
        <dbReference type="SAM" id="SignalP"/>
    </source>
</evidence>
<proteinExistence type="predicted"/>
<feature type="signal peptide" evidence="1">
    <location>
        <begin position="1"/>
        <end position="34"/>
    </location>
</feature>
<accession>A0A5M3X0J9</accession>
<dbReference type="EMBL" id="BLAE01000063">
    <property type="protein sequence ID" value="GES14654.1"/>
    <property type="molecule type" value="Genomic_DNA"/>
</dbReference>
<keyword evidence="1" id="KW-0732">Signal</keyword>
<gene>
    <name evidence="2" type="ORF">Amac_082510</name>
</gene>
<protein>
    <recommendedName>
        <fullName evidence="4">WxL domain-containing protein</fullName>
    </recommendedName>
</protein>
<evidence type="ECO:0000313" key="3">
    <source>
        <dbReference type="Proteomes" id="UP000331127"/>
    </source>
</evidence>
<dbReference type="Proteomes" id="UP000331127">
    <property type="component" value="Unassembled WGS sequence"/>
</dbReference>
<organism evidence="2 3">
    <name type="scientific">Acrocarpospora macrocephala</name>
    <dbReference type="NCBI Taxonomy" id="150177"/>
    <lineage>
        <taxon>Bacteria</taxon>
        <taxon>Bacillati</taxon>
        <taxon>Actinomycetota</taxon>
        <taxon>Actinomycetes</taxon>
        <taxon>Streptosporangiales</taxon>
        <taxon>Streptosporangiaceae</taxon>
        <taxon>Acrocarpospora</taxon>
    </lineage>
</organism>
<feature type="chain" id="PRO_5024306544" description="WxL domain-containing protein" evidence="1">
    <location>
        <begin position="35"/>
        <end position="179"/>
    </location>
</feature>